<sequence length="2409" mass="271252">MEETVHEVHFETRRHASRPYSSNYPPQQQLKEGGGGSLLSYLPFRGITRLKEKWSEYRQPRRLRRLVSLFVSARGDYVAVAAGSQITILQKDNDYQEPVGTFTLGGSAGTFTCGTWSESHELLGVADDTDTIYIVKPNGEEMTKITKKHLNASSPIVGLIVLDDASDKKSCLCTFTVFFSDGSFYDIEISKDPSASIFSKQTLNSASTLRHCPPEICCWDYHQRLSLLVLVSSAGDTKSRVNGSTGSRTISIWRRKDKLQMEPLVFTQTEGSYSIPKDYSGQLTSPKVLFSPRGNFVASLDMEGCLSTFQFDEEKCSFSKLSDVKSCNSEATIDISSTGTGLHDIVDFTWWSDEVLTVAKRNGNVVMVDILNEVNISENDLAYSLPLLESAQQSPGLVFLLENTLGEDSYRLSEKKDLIECVMRERPNQLDISKLEWNLVSFTKRSVLEVYDNLISSQRYQAALGFADRHGFDKDEVLKSHWLSSSQGVHEINTILPAIKDLGFILSECVEKVGPTEDAVRTLLSFGLRVTDSYRFSDSEDNGNGQIWDFRLARLKLLQYRDRLETFLGINMGRFSVQEYGRFRDLPISKTALLLAESGKIGALNLLFKRHPYSLIPSMLEVLAAIPETIPVQSYGQLLPAISAPSNIVLRDEDWVECDKMVKFINEVHQNHESNIQFMTEPIIMKHMAFQWPSVSELSSWYKKRARDIDTLSGQLDNCMCLVDLAIRKGISELNQFLEDIFYLHQLIYSDENIDEISFSMSLDTWEQQPDYEKFKLIMMGAIEDNVIPRLHKKAIPFMQSRFHTLTGVYAAVDYLTRDNTVDSFLVRWLKELASQNKLDMCLIIIEEGCRDMANHHFFKDEVELVDCALQCVYLCNDLDRWSTMSTILSKLPQMQEIEAKDIKHRLKLAEGHVEAGRLLTYYQVPKPISFFLDAHADEKGVKQILRLLLSKFIRWQPARTDHDWANMWRDLQSLQEKAFPFLDLEYMLIEFCRGLLKAGKFSLARNYLKGTSSVALTTDKAENLVIQAAREYFFSAPTLACPEIWKAKECLNIFPSSRNVRVEADIIDAITVRLPNLGVNLLPMAFRQIKDPMEIIKLAITSQSGAYLNVEELIEIAKLLGLSSQEDISTVQEAIAREAAYAGDVQLAFDLCLVLAKKGHGSVWDLCAALARSQALENMHSKSQKLLLGFALSHCDEESIGELLHEWKDLDMQDHCETLIKLTGREPAEFSEPNSSNPGEFSGRIGFNSEDQEPQVTKAKSLLSLVAQNLASENGCDGGTLLNENGKVVSFAASQLPWLLKLSEDADFGKRLTSGSVSRIQHVSIRTRAVMTILSWLTRSGFAPRDDLIASLAKSIMEPPVSDGEDVLGCSVLLNLVDAFHGAEIIEEQLKITENYREFSSLMNMGMLYSLLHSCGFECKSPAQRRELLLSKFQEKHKTLSSDKCTEVPEAQSTFWNEWKVKLEQQKHVADKSRVLESLIPGVETSRFLSGDMEYIESVILSLIESVQMEKKQILNDVLILAHTYGLDRSKVLLYYLNAILVSEVWSVDDIMEEVSDFKQEILACAGEVIKSISSSVYPAIDGHDKQRLAFLYDLLSDCYMQLEESKELPFATEHNLVQKSALGLAQFCKIVGQECSRISFIKGLNFKNIAGLQDLNFGCFNNEVCSQIDENNVEALAKMVQNLVLINDDTAPEGLLSWKYVYTHFVSSSLVILEGKIETKIHFQSSEEVCSFISEIEQKYDVCKNYIRFMESPGVLDTVLRFFTIILYINKRLRTFPCDYSGKECLVKLINFWLRLMTDMEELVSLDISGERFYSEYSMTCLKVLLDLLVKGIVSPNQGWCTLINYVTYGLKCSVAIETFNFCRAMIFCGCGFEAIARVFSEIVAQLPAGSLLITTIENTSVNIQDLPNLYLSILETILQELDSGSLGQQSLHCLLSSLSKLEGDLEDLKKVRSSVWERMSMFSGNLQLPSHLRVYALELMQFICGRRKTLDGFSSEGLADLLPWEGWDDMKNTIANQDISEDSTAEDVSSRFTSTLVALKSSQLVSSMSASLEITPEDIVSVDSAVSCFLRVSEAATTTSHVGALLAMLAEWEGLFTTGKDENAPVEVSDAVNNSWSNDDWDEGWESFQEEPIEKETKESNTPSIHPLHICWMTLIKKLVTFSSHRDVLKLLDKNTGKNSRAVLLDEDDTCDLTRTALEVDCFLALKIALLLPYEAIQLQCLDAVEKKLKEGGIPDNIAKDHVMFVLVLSSGILSSIISKASYGSTFSCLCFMVGNFSRRCQEVQASTMKHAAATGGEKNKENLDFLFAKLLFPCFITELVKADQHILAGFLVTRFMHTNASLSLINIAEPSLRKYLEIQFQELQERQPWENMSFCEPLLNTVTNLRDKLGNLIQLALSLIPADIR</sequence>
<dbReference type="PANTHER" id="PTHR15922:SF2">
    <property type="entry name" value="NBAS SUBUNIT OF NRZ TETHERING COMPLEX"/>
    <property type="match status" value="1"/>
</dbReference>
<evidence type="ECO:0000313" key="7">
    <source>
        <dbReference type="Proteomes" id="UP000504604"/>
    </source>
</evidence>
<keyword evidence="7" id="KW-1185">Reference proteome</keyword>
<evidence type="ECO:0000256" key="5">
    <source>
        <dbReference type="SAM" id="MobiDB-lite"/>
    </source>
</evidence>
<evidence type="ECO:0000256" key="1">
    <source>
        <dbReference type="ARBA" id="ARBA00004240"/>
    </source>
</evidence>
<dbReference type="GO" id="GO:0070939">
    <property type="term" value="C:Dsl1/NZR complex"/>
    <property type="evidence" value="ECO:0007669"/>
    <property type="project" value="TreeGrafter"/>
</dbReference>
<dbReference type="KEGG" id="sind:105160311"/>
<dbReference type="InParanoid" id="A0A6I9SYP8"/>
<keyword evidence="2" id="KW-0813">Transport</keyword>
<dbReference type="FunCoup" id="A0A6I9SYP8">
    <property type="interactions" value="3303"/>
</dbReference>
<evidence type="ECO:0000256" key="3">
    <source>
        <dbReference type="ARBA" id="ARBA00022824"/>
    </source>
</evidence>
<dbReference type="InterPro" id="IPR013244">
    <property type="entry name" value="Sec39_domain"/>
</dbReference>
<dbReference type="PANTHER" id="PTHR15922">
    <property type="entry name" value="NEUROBLASTOMA-AMPLIFIED SEQUENCE"/>
    <property type="match status" value="1"/>
</dbReference>
<dbReference type="GeneID" id="105160311"/>
<dbReference type="SUPFAM" id="SSF50978">
    <property type="entry name" value="WD40 repeat-like"/>
    <property type="match status" value="1"/>
</dbReference>
<feature type="region of interest" description="Disordered" evidence="5">
    <location>
        <begin position="1"/>
        <end position="34"/>
    </location>
</feature>
<dbReference type="OrthoDB" id="19988at2759"/>
<accession>A0A6I9SYP8</accession>
<evidence type="ECO:0000313" key="8">
    <source>
        <dbReference type="RefSeq" id="XP_011075932.1"/>
    </source>
</evidence>
<comment type="subcellular location">
    <subcellularLocation>
        <location evidence="1">Endoplasmic reticulum</location>
    </subcellularLocation>
</comment>
<reference evidence="8" key="1">
    <citation type="submission" date="2025-08" db="UniProtKB">
        <authorList>
            <consortium name="RefSeq"/>
        </authorList>
    </citation>
    <scope>IDENTIFICATION</scope>
</reference>
<evidence type="ECO:0000256" key="4">
    <source>
        <dbReference type="ARBA" id="ARBA00022927"/>
    </source>
</evidence>
<name>A0A6I9SYP8_SESIN</name>
<proteinExistence type="predicted"/>
<evidence type="ECO:0000256" key="2">
    <source>
        <dbReference type="ARBA" id="ARBA00022448"/>
    </source>
</evidence>
<protein>
    <submittedName>
        <fullName evidence="8">MAG2-interacting protein 2 isoform X1</fullName>
    </submittedName>
</protein>
<organism evidence="7 8">
    <name type="scientific">Sesamum indicum</name>
    <name type="common">Oriental sesame</name>
    <name type="synonym">Sesamum orientale</name>
    <dbReference type="NCBI Taxonomy" id="4182"/>
    <lineage>
        <taxon>Eukaryota</taxon>
        <taxon>Viridiplantae</taxon>
        <taxon>Streptophyta</taxon>
        <taxon>Embryophyta</taxon>
        <taxon>Tracheophyta</taxon>
        <taxon>Spermatophyta</taxon>
        <taxon>Magnoliopsida</taxon>
        <taxon>eudicotyledons</taxon>
        <taxon>Gunneridae</taxon>
        <taxon>Pentapetalae</taxon>
        <taxon>asterids</taxon>
        <taxon>lamiids</taxon>
        <taxon>Lamiales</taxon>
        <taxon>Pedaliaceae</taxon>
        <taxon>Sesamum</taxon>
    </lineage>
</organism>
<feature type="domain" description="Sec39" evidence="6">
    <location>
        <begin position="936"/>
        <end position="1124"/>
    </location>
</feature>
<gene>
    <name evidence="8" type="primary">LOC105160311</name>
</gene>
<feature type="compositionally biased region" description="Polar residues" evidence="5">
    <location>
        <begin position="19"/>
        <end position="30"/>
    </location>
</feature>
<dbReference type="RefSeq" id="XP_011075932.1">
    <property type="nucleotide sequence ID" value="XM_011077630.2"/>
</dbReference>
<feature type="region of interest" description="Disordered" evidence="5">
    <location>
        <begin position="1228"/>
        <end position="1249"/>
    </location>
</feature>
<feature type="domain" description="Sec39" evidence="6">
    <location>
        <begin position="592"/>
        <end position="899"/>
    </location>
</feature>
<dbReference type="Proteomes" id="UP000504604">
    <property type="component" value="Linkage group LG4"/>
</dbReference>
<dbReference type="GO" id="GO:0000149">
    <property type="term" value="F:SNARE binding"/>
    <property type="evidence" value="ECO:0007669"/>
    <property type="project" value="TreeGrafter"/>
</dbReference>
<keyword evidence="4" id="KW-0653">Protein transport</keyword>
<keyword evidence="3" id="KW-0256">Endoplasmic reticulum</keyword>
<dbReference type="InterPro" id="IPR036322">
    <property type="entry name" value="WD40_repeat_dom_sf"/>
</dbReference>
<evidence type="ECO:0000259" key="6">
    <source>
        <dbReference type="Pfam" id="PF08314"/>
    </source>
</evidence>
<feature type="compositionally biased region" description="Basic and acidic residues" evidence="5">
    <location>
        <begin position="1"/>
        <end position="14"/>
    </location>
</feature>
<dbReference type="GO" id="GO:0015031">
    <property type="term" value="P:protein transport"/>
    <property type="evidence" value="ECO:0007669"/>
    <property type="project" value="UniProtKB-KW"/>
</dbReference>
<dbReference type="GO" id="GO:0006890">
    <property type="term" value="P:retrograde vesicle-mediated transport, Golgi to endoplasmic reticulum"/>
    <property type="evidence" value="ECO:0007669"/>
    <property type="project" value="InterPro"/>
</dbReference>
<dbReference type="Pfam" id="PF08314">
    <property type="entry name" value="Sec39"/>
    <property type="match status" value="2"/>
</dbReference>